<dbReference type="RefSeq" id="NP_001307166.1">
    <property type="nucleotide sequence ID" value="NM_001320237.1"/>
</dbReference>
<dbReference type="OrthoDB" id="262547at2759"/>
<feature type="chain" id="PRO_5002847304" evidence="1">
    <location>
        <begin position="27"/>
        <end position="111"/>
    </location>
</feature>
<dbReference type="ExpressionAtlas" id="B6SZD5">
    <property type="expression patterns" value="baseline and differential"/>
</dbReference>
<keyword evidence="1" id="KW-0732">Signal</keyword>
<dbReference type="EMBL" id="EU958100">
    <property type="protein sequence ID" value="ACG30218.1"/>
    <property type="molecule type" value="mRNA"/>
</dbReference>
<accession>B6SZD5</accession>
<evidence type="ECO:0000313" key="2">
    <source>
        <dbReference type="EMBL" id="ACG30218.1"/>
    </source>
</evidence>
<dbReference type="KEGG" id="zma:100275791"/>
<dbReference type="GeneID" id="100275791"/>
<organism evidence="2">
    <name type="scientific">Zea mays</name>
    <name type="common">Maize</name>
    <dbReference type="NCBI Taxonomy" id="4577"/>
    <lineage>
        <taxon>Eukaryota</taxon>
        <taxon>Viridiplantae</taxon>
        <taxon>Streptophyta</taxon>
        <taxon>Embryophyta</taxon>
        <taxon>Tracheophyta</taxon>
        <taxon>Spermatophyta</taxon>
        <taxon>Magnoliopsida</taxon>
        <taxon>Liliopsida</taxon>
        <taxon>Poales</taxon>
        <taxon>Poaceae</taxon>
        <taxon>PACMAD clade</taxon>
        <taxon>Panicoideae</taxon>
        <taxon>Andropogonodae</taxon>
        <taxon>Andropogoneae</taxon>
        <taxon>Tripsacinae</taxon>
        <taxon>Zea</taxon>
    </lineage>
</organism>
<evidence type="ECO:0000256" key="1">
    <source>
        <dbReference type="SAM" id="SignalP"/>
    </source>
</evidence>
<dbReference type="AlphaFoldDB" id="B6SZD5"/>
<sequence length="111" mass="12002">MGERRRFPASARLLALAVAMVLQAAAVVLVLGEASDGGAMLVGPRQLEKFVDELPDMPRLRGYGVTEGGALVAGNLTIGMYDTSWVSPRNIHVCMYVSTCVRAWPRGQKKK</sequence>
<feature type="signal peptide" evidence="1">
    <location>
        <begin position="1"/>
        <end position="26"/>
    </location>
</feature>
<protein>
    <submittedName>
        <fullName evidence="2">Uncharacterized protein</fullName>
    </submittedName>
</protein>
<reference evidence="2" key="1">
    <citation type="journal article" date="2009" name="Plant Mol. Biol.">
        <title>Insights into corn genes derived from large-scale cDNA sequencing.</title>
        <authorList>
            <person name="Alexandrov N.N."/>
            <person name="Brover V.V."/>
            <person name="Freidin S."/>
            <person name="Troukhan M.E."/>
            <person name="Tatarinova T.V."/>
            <person name="Zhang H."/>
            <person name="Swaller T.J."/>
            <person name="Lu Y.P."/>
            <person name="Bouck J."/>
            <person name="Flavell R.B."/>
            <person name="Feldmann K.A."/>
        </authorList>
    </citation>
    <scope>NUCLEOTIDE SEQUENCE</scope>
</reference>
<proteinExistence type="evidence at transcript level"/>
<name>B6SZD5_MAIZE</name>